<reference evidence="1" key="1">
    <citation type="journal article" date="2022" name="Int. J. Mol. Sci.">
        <title>Draft Genome of Tanacetum Coccineum: Genomic Comparison of Closely Related Tanacetum-Family Plants.</title>
        <authorList>
            <person name="Yamashiro T."/>
            <person name="Shiraishi A."/>
            <person name="Nakayama K."/>
            <person name="Satake H."/>
        </authorList>
    </citation>
    <scope>NUCLEOTIDE SEQUENCE</scope>
</reference>
<gene>
    <name evidence="1" type="ORF">Tco_0955515</name>
</gene>
<name>A0ABQ5E7E7_9ASTR</name>
<proteinExistence type="predicted"/>
<dbReference type="Proteomes" id="UP001151760">
    <property type="component" value="Unassembled WGS sequence"/>
</dbReference>
<evidence type="ECO:0000313" key="2">
    <source>
        <dbReference type="Proteomes" id="UP001151760"/>
    </source>
</evidence>
<accession>A0ABQ5E7E7</accession>
<dbReference type="EMBL" id="BQNB010016016">
    <property type="protein sequence ID" value="GJT46800.1"/>
    <property type="molecule type" value="Genomic_DNA"/>
</dbReference>
<reference evidence="1" key="2">
    <citation type="submission" date="2022-01" db="EMBL/GenBank/DDBJ databases">
        <authorList>
            <person name="Yamashiro T."/>
            <person name="Shiraishi A."/>
            <person name="Satake H."/>
            <person name="Nakayama K."/>
        </authorList>
    </citation>
    <scope>NUCLEOTIDE SEQUENCE</scope>
</reference>
<organism evidence="1 2">
    <name type="scientific">Tanacetum coccineum</name>
    <dbReference type="NCBI Taxonomy" id="301880"/>
    <lineage>
        <taxon>Eukaryota</taxon>
        <taxon>Viridiplantae</taxon>
        <taxon>Streptophyta</taxon>
        <taxon>Embryophyta</taxon>
        <taxon>Tracheophyta</taxon>
        <taxon>Spermatophyta</taxon>
        <taxon>Magnoliopsida</taxon>
        <taxon>eudicotyledons</taxon>
        <taxon>Gunneridae</taxon>
        <taxon>Pentapetalae</taxon>
        <taxon>asterids</taxon>
        <taxon>campanulids</taxon>
        <taxon>Asterales</taxon>
        <taxon>Asteraceae</taxon>
        <taxon>Asteroideae</taxon>
        <taxon>Anthemideae</taxon>
        <taxon>Anthemidinae</taxon>
        <taxon>Tanacetum</taxon>
    </lineage>
</organism>
<sequence>MDDEGMSKKDVLGKCQQCENQEPIVEALQKEPRCLKALEDAIASKYKIEEVKEVIWSLRIPTPFVNTRKKRVREVVKEYFYHNGDVYKTLDLDDDDLEMMEDYLDLNPNEWFVDTEEEEI</sequence>
<comment type="caution">
    <text evidence="1">The sequence shown here is derived from an EMBL/GenBank/DDBJ whole genome shotgun (WGS) entry which is preliminary data.</text>
</comment>
<keyword evidence="2" id="KW-1185">Reference proteome</keyword>
<evidence type="ECO:0000313" key="1">
    <source>
        <dbReference type="EMBL" id="GJT46800.1"/>
    </source>
</evidence>
<protein>
    <submittedName>
        <fullName evidence="1">Uncharacterized protein</fullName>
    </submittedName>
</protein>